<dbReference type="Proteomes" id="UP000287239">
    <property type="component" value="Unassembled WGS sequence"/>
</dbReference>
<dbReference type="InterPro" id="IPR036388">
    <property type="entry name" value="WH-like_DNA-bd_sf"/>
</dbReference>
<dbReference type="PANTHER" id="PTHR30514:SF1">
    <property type="entry name" value="HTH-TYPE TRANSCRIPTIONAL REGULATOR HEXR-RELATED"/>
    <property type="match status" value="1"/>
</dbReference>
<evidence type="ECO:0000256" key="1">
    <source>
        <dbReference type="ARBA" id="ARBA00023015"/>
    </source>
</evidence>
<dbReference type="InterPro" id="IPR009057">
    <property type="entry name" value="Homeodomain-like_sf"/>
</dbReference>
<keyword evidence="2" id="KW-0238">DNA-binding</keyword>
<gene>
    <name evidence="6" type="ORF">CBF35_14040</name>
</gene>
<organism evidence="6 7">
    <name type="scientific">Vagococcus salmoninarum</name>
    <dbReference type="NCBI Taxonomy" id="2739"/>
    <lineage>
        <taxon>Bacteria</taxon>
        <taxon>Bacillati</taxon>
        <taxon>Bacillota</taxon>
        <taxon>Bacilli</taxon>
        <taxon>Lactobacillales</taxon>
        <taxon>Enterococcaceae</taxon>
        <taxon>Vagococcus</taxon>
    </lineage>
</organism>
<dbReference type="Pfam" id="PF01380">
    <property type="entry name" value="SIS"/>
    <property type="match status" value="1"/>
</dbReference>
<dbReference type="GeneID" id="98569466"/>
<sequence>MLFLTEPVVLTDTEMEIYKYVASNIDKVIYMRIRELADEVHYSTTTVLRFCRKFGCEGFSEFRVKLQMFRKSQASIPIDTTDETTYIDFLNRTTQPEFKENLAEVVAILEESELVIFVGAGASKIMAQYGSLYFSSLFLLSTHIDDLANHPLDHLSHYISKKVCLFIISVDGENEDIIRSIHQLKLQQAKVVSITNSAKSTTAKLSDANIAYYINKEQYQDANITSQLPALYTIELIGKEMRKFLNNQKSK</sequence>
<dbReference type="GO" id="GO:0097367">
    <property type="term" value="F:carbohydrate derivative binding"/>
    <property type="evidence" value="ECO:0007669"/>
    <property type="project" value="InterPro"/>
</dbReference>
<evidence type="ECO:0000313" key="6">
    <source>
        <dbReference type="EMBL" id="RST91581.1"/>
    </source>
</evidence>
<dbReference type="OrthoDB" id="1648815at2"/>
<evidence type="ECO:0000313" key="7">
    <source>
        <dbReference type="Proteomes" id="UP000287239"/>
    </source>
</evidence>
<protein>
    <submittedName>
        <fullName evidence="6">RpiR family transcriptional regulator</fullName>
    </submittedName>
</protein>
<reference evidence="6 7" key="1">
    <citation type="submission" date="2017-05" db="EMBL/GenBank/DDBJ databases">
        <title>Vagococcus spp. assemblies.</title>
        <authorList>
            <person name="Gulvik C.A."/>
        </authorList>
    </citation>
    <scope>NUCLEOTIDE SEQUENCE [LARGE SCALE GENOMIC DNA]</scope>
    <source>
        <strain evidence="6 7">NCFB 2777</strain>
    </source>
</reference>
<dbReference type="InterPro" id="IPR001347">
    <property type="entry name" value="SIS_dom"/>
</dbReference>
<feature type="domain" description="HTH rpiR-type" evidence="4">
    <location>
        <begin position="1"/>
        <end position="73"/>
    </location>
</feature>
<accession>A0A429ZD16</accession>
<proteinExistence type="predicted"/>
<keyword evidence="1" id="KW-0805">Transcription regulation</keyword>
<dbReference type="Gene3D" id="1.10.10.10">
    <property type="entry name" value="Winged helix-like DNA-binding domain superfamily/Winged helix DNA-binding domain"/>
    <property type="match status" value="1"/>
</dbReference>
<dbReference type="InterPro" id="IPR046348">
    <property type="entry name" value="SIS_dom_sf"/>
</dbReference>
<dbReference type="InterPro" id="IPR000281">
    <property type="entry name" value="HTH_RpiR"/>
</dbReference>
<dbReference type="InterPro" id="IPR035472">
    <property type="entry name" value="RpiR-like_SIS"/>
</dbReference>
<dbReference type="PROSITE" id="PS51071">
    <property type="entry name" value="HTH_RPIR"/>
    <property type="match status" value="1"/>
</dbReference>
<dbReference type="CDD" id="cd05013">
    <property type="entry name" value="SIS_RpiR"/>
    <property type="match status" value="1"/>
</dbReference>
<dbReference type="RefSeq" id="WP_126782241.1">
    <property type="nucleotide sequence ID" value="NZ_CAUQJP010000045.1"/>
</dbReference>
<dbReference type="AlphaFoldDB" id="A0A429ZD16"/>
<dbReference type="PANTHER" id="PTHR30514">
    <property type="entry name" value="GLUCOKINASE"/>
    <property type="match status" value="1"/>
</dbReference>
<evidence type="ECO:0000256" key="2">
    <source>
        <dbReference type="ARBA" id="ARBA00023125"/>
    </source>
</evidence>
<dbReference type="EMBL" id="NGJU01000028">
    <property type="protein sequence ID" value="RST91581.1"/>
    <property type="molecule type" value="Genomic_DNA"/>
</dbReference>
<evidence type="ECO:0000259" key="4">
    <source>
        <dbReference type="PROSITE" id="PS51071"/>
    </source>
</evidence>
<comment type="caution">
    <text evidence="6">The sequence shown here is derived from an EMBL/GenBank/DDBJ whole genome shotgun (WGS) entry which is preliminary data.</text>
</comment>
<dbReference type="Gene3D" id="3.40.50.10490">
    <property type="entry name" value="Glucose-6-phosphate isomerase like protein, domain 1"/>
    <property type="match status" value="1"/>
</dbReference>
<dbReference type="GO" id="GO:0003700">
    <property type="term" value="F:DNA-binding transcription factor activity"/>
    <property type="evidence" value="ECO:0007669"/>
    <property type="project" value="InterPro"/>
</dbReference>
<evidence type="ECO:0000256" key="3">
    <source>
        <dbReference type="ARBA" id="ARBA00023163"/>
    </source>
</evidence>
<dbReference type="PROSITE" id="PS51464">
    <property type="entry name" value="SIS"/>
    <property type="match status" value="1"/>
</dbReference>
<dbReference type="InterPro" id="IPR047640">
    <property type="entry name" value="RpiR-like"/>
</dbReference>
<keyword evidence="3" id="KW-0804">Transcription</keyword>
<dbReference type="GO" id="GO:0003677">
    <property type="term" value="F:DNA binding"/>
    <property type="evidence" value="ECO:0007669"/>
    <property type="project" value="UniProtKB-KW"/>
</dbReference>
<keyword evidence="7" id="KW-1185">Reference proteome</keyword>
<evidence type="ECO:0000259" key="5">
    <source>
        <dbReference type="PROSITE" id="PS51464"/>
    </source>
</evidence>
<name>A0A429ZD16_9ENTE</name>
<dbReference type="Pfam" id="PF01418">
    <property type="entry name" value="HTH_6"/>
    <property type="match status" value="1"/>
</dbReference>
<dbReference type="SUPFAM" id="SSF53697">
    <property type="entry name" value="SIS domain"/>
    <property type="match status" value="1"/>
</dbReference>
<dbReference type="GO" id="GO:1901135">
    <property type="term" value="P:carbohydrate derivative metabolic process"/>
    <property type="evidence" value="ECO:0007669"/>
    <property type="project" value="InterPro"/>
</dbReference>
<dbReference type="SUPFAM" id="SSF46689">
    <property type="entry name" value="Homeodomain-like"/>
    <property type="match status" value="1"/>
</dbReference>
<feature type="domain" description="SIS" evidence="5">
    <location>
        <begin position="105"/>
        <end position="244"/>
    </location>
</feature>